<dbReference type="Pfam" id="PF13560">
    <property type="entry name" value="HTH_31"/>
    <property type="match status" value="1"/>
</dbReference>
<dbReference type="EMBL" id="NTHN01000053">
    <property type="protein sequence ID" value="PBD20348.1"/>
    <property type="molecule type" value="Genomic_DNA"/>
</dbReference>
<keyword evidence="4" id="KW-1185">Reference proteome</keyword>
<proteinExistence type="predicted"/>
<protein>
    <submittedName>
        <fullName evidence="2">Helix-turn-helix domain-containing protein</fullName>
    </submittedName>
</protein>
<dbReference type="AlphaFoldDB" id="A0A2A3JZ12"/>
<dbReference type="SMART" id="SM00530">
    <property type="entry name" value="HTH_XRE"/>
    <property type="match status" value="1"/>
</dbReference>
<dbReference type="RefSeq" id="WP_095881164.1">
    <property type="nucleotide sequence ID" value="NZ_NTHN02000030.1"/>
</dbReference>
<evidence type="ECO:0000313" key="3">
    <source>
        <dbReference type="EMBL" id="PBD20348.1"/>
    </source>
</evidence>
<sequence>MKIHGAAEIIKCRLRIEAGFTIKELAAHLGRNPSTISLVIGGHRKSLPVITEIARLLGEDPEELASLLAQPEGEASMT</sequence>
<dbReference type="OrthoDB" id="7865033at2"/>
<reference evidence="3" key="1">
    <citation type="submission" date="2017-09" db="EMBL/GenBank/DDBJ databases">
        <title>Yangia sp. SAOS 153D whole genome sequencing.</title>
        <authorList>
            <person name="Verma A."/>
            <person name="Krishnamurthi S."/>
        </authorList>
    </citation>
    <scope>NUCLEOTIDE SEQUENCE [LARGE SCALE GENOMIC DNA]</scope>
    <source>
        <strain evidence="3">SAOS 153D</strain>
    </source>
</reference>
<name>A0A2A3JZ12_9RHOB</name>
<organism evidence="3">
    <name type="scientific">Alloyangia mangrovi</name>
    <dbReference type="NCBI Taxonomy" id="1779329"/>
    <lineage>
        <taxon>Bacteria</taxon>
        <taxon>Pseudomonadati</taxon>
        <taxon>Pseudomonadota</taxon>
        <taxon>Alphaproteobacteria</taxon>
        <taxon>Rhodobacterales</taxon>
        <taxon>Roseobacteraceae</taxon>
        <taxon>Alloyangia</taxon>
    </lineage>
</organism>
<comment type="caution">
    <text evidence="3">The sequence shown here is derived from an EMBL/GenBank/DDBJ whole genome shotgun (WGS) entry which is preliminary data.</text>
</comment>
<dbReference type="Proteomes" id="UP000217448">
    <property type="component" value="Unassembled WGS sequence"/>
</dbReference>
<feature type="domain" description="HTH cro/C1-type" evidence="1">
    <location>
        <begin position="13"/>
        <end position="64"/>
    </location>
</feature>
<dbReference type="EMBL" id="NTHN02000030">
    <property type="protein sequence ID" value="MCT4371739.1"/>
    <property type="molecule type" value="Genomic_DNA"/>
</dbReference>
<dbReference type="CDD" id="cd00093">
    <property type="entry name" value="HTH_XRE"/>
    <property type="match status" value="1"/>
</dbReference>
<evidence type="ECO:0000313" key="4">
    <source>
        <dbReference type="Proteomes" id="UP000217448"/>
    </source>
</evidence>
<reference evidence="2" key="3">
    <citation type="submission" date="2024-05" db="EMBL/GenBank/DDBJ databases">
        <title>Yangia mangrovi SAOS 153D genome.</title>
        <authorList>
            <person name="Verma A."/>
            <person name="Pal Y."/>
            <person name="Sundharam S."/>
            <person name="Bisht B."/>
            <person name="Srinivasan K."/>
        </authorList>
    </citation>
    <scope>NUCLEOTIDE SEQUENCE</scope>
    <source>
        <strain evidence="2">SAOS 153D</strain>
    </source>
</reference>
<dbReference type="InterPro" id="IPR010982">
    <property type="entry name" value="Lambda_DNA-bd_dom_sf"/>
</dbReference>
<accession>A0A2A3JZ12</accession>
<evidence type="ECO:0000313" key="2">
    <source>
        <dbReference type="EMBL" id="MCT4371739.1"/>
    </source>
</evidence>
<dbReference type="Gene3D" id="1.10.260.40">
    <property type="entry name" value="lambda repressor-like DNA-binding domains"/>
    <property type="match status" value="1"/>
</dbReference>
<dbReference type="SUPFAM" id="SSF47413">
    <property type="entry name" value="lambda repressor-like DNA-binding domains"/>
    <property type="match status" value="1"/>
</dbReference>
<dbReference type="PROSITE" id="PS50943">
    <property type="entry name" value="HTH_CROC1"/>
    <property type="match status" value="1"/>
</dbReference>
<dbReference type="InterPro" id="IPR001387">
    <property type="entry name" value="Cro/C1-type_HTH"/>
</dbReference>
<reference evidence="4" key="2">
    <citation type="submission" date="2023-07" db="EMBL/GenBank/DDBJ databases">
        <title>Yangia mangrovi SAOS 153D genome.</title>
        <authorList>
            <person name="Verma A."/>
            <person name="Pal Y."/>
            <person name="Sundharam S."/>
            <person name="Bisht B."/>
            <person name="Srinivasan K."/>
        </authorList>
    </citation>
    <scope>NUCLEOTIDE SEQUENCE [LARGE SCALE GENOMIC DNA]</scope>
    <source>
        <strain evidence="4">SAOS 153D</strain>
    </source>
</reference>
<evidence type="ECO:0000259" key="1">
    <source>
        <dbReference type="PROSITE" id="PS50943"/>
    </source>
</evidence>
<dbReference type="GO" id="GO:0003677">
    <property type="term" value="F:DNA binding"/>
    <property type="evidence" value="ECO:0007669"/>
    <property type="project" value="InterPro"/>
</dbReference>
<gene>
    <name evidence="2" type="ORF">CLG85_016000</name>
    <name evidence="3" type="ORF">CLG85_04400</name>
</gene>